<keyword evidence="8" id="KW-1185">Reference proteome</keyword>
<name>A0ABR4NCZ0_9FUNG</name>
<sequence>MSSDFATIVSAVLPSAVYMLRLTLLLSDSTLLATVAFDGVAEELIGADPYALDQLLQMACDHPRALAFIEQMLVPTPVRFELAPPKSQGDEAAERYGPRRLFLPDRTLNYIAPLFRRMPPFQAFHAAHGLGSASDTKRAPDRRQYLSQGGYRTSLAAFEAEASQRSLLLPEADAKSYEQRAAEQQTRTSSSPRSNNKPNSLAKAQLLSAFHDGDRQLFFALWDGQFPERVRQADPGMQRLEFMLSVYFAVYPLLSSVAHPQSYKLESTMDAFKKFLETRGAELCKTSQFLQYYALPYVPDPRQHPSFQDIFSAHWVGEIGGRLQQFLDKALASGDGRPRLLTLLDGQASRRGTRAAQDAQRAYASEVLMVEDPSELNYEWHADSSQEVQHLKRQLAEKEMADERTRSKLRYLQQQSDYHNLITIASELVHTLASCINGEKVCVIIGLLYCCNGLTCTHGLGTQITPQYLSSIVQKLSAFKRGTQQHRAQYQSHQQQIQHQQQQQQRIQPAQTQQSSIVQNSAPTPVAAMKPPAPVAANTGLRPSITGASSPHHQVDPAGYSIPIEQRLDYAAVTQSLLAEASSVPTARHQAFLLQALRLRLMRAPTGAARRVVLHSFIANDLLGVRNARGLVQHTLEGPSAIVKEQLSRLLNVIATDCAGREYLMSRGAYLVAILISAMRGEAEDSEFRQNLLGTLQKLRAGQSIMNSQMTITYLQNLLKDLDTLSDYTIEYGSALLMNLCLRTRGKQECAQDPGLTLAILNELIEHDNIQVKTYVNGALYSLLSEPAIREQARAIGMEEQLKYLRQVSDEQLVKQIDFVIEKLTSEEDVSDTVSEDGEEDDTVDDEVGRVRNEFQALTRCKLTQRLQDDLPLFEEDGPEEIFSGDGSELVGDALLETYAPKVGSILRHMLILDE</sequence>
<dbReference type="Proteomes" id="UP001527925">
    <property type="component" value="Unassembled WGS sequence"/>
</dbReference>
<keyword evidence="2" id="KW-0970">Cilium biogenesis/degradation</keyword>
<feature type="compositionally biased region" description="Low complexity" evidence="4">
    <location>
        <begin position="186"/>
        <end position="198"/>
    </location>
</feature>
<dbReference type="Gene3D" id="1.25.10.10">
    <property type="entry name" value="Leucine-rich Repeat Variant"/>
    <property type="match status" value="1"/>
</dbReference>
<gene>
    <name evidence="7" type="ORF">HK105_203051</name>
</gene>
<dbReference type="EMBL" id="JADGIZ020000011">
    <property type="protein sequence ID" value="KAL2917387.1"/>
    <property type="molecule type" value="Genomic_DNA"/>
</dbReference>
<feature type="region of interest" description="Disordered" evidence="4">
    <location>
        <begin position="175"/>
        <end position="198"/>
    </location>
</feature>
<keyword evidence="3" id="KW-0966">Cell projection</keyword>
<dbReference type="PANTHER" id="PTHR14881:SF4">
    <property type="entry name" value="LISH DOMAIN-CONTAINING PROTEIN ARMC9"/>
    <property type="match status" value="1"/>
</dbReference>
<evidence type="ECO:0000313" key="7">
    <source>
        <dbReference type="EMBL" id="KAL2917387.1"/>
    </source>
</evidence>
<dbReference type="PANTHER" id="PTHR14881">
    <property type="entry name" value="LISH DOMAIN-CONTAINING PROTEIN ARMC9"/>
    <property type="match status" value="1"/>
</dbReference>
<evidence type="ECO:0000313" key="8">
    <source>
        <dbReference type="Proteomes" id="UP001527925"/>
    </source>
</evidence>
<evidence type="ECO:0000256" key="3">
    <source>
        <dbReference type="ARBA" id="ARBA00023273"/>
    </source>
</evidence>
<evidence type="ECO:0000256" key="1">
    <source>
        <dbReference type="ARBA" id="ARBA00004120"/>
    </source>
</evidence>
<evidence type="ECO:0000256" key="2">
    <source>
        <dbReference type="ARBA" id="ARBA00022794"/>
    </source>
</evidence>
<evidence type="ECO:0000259" key="6">
    <source>
        <dbReference type="Pfam" id="PF23138"/>
    </source>
</evidence>
<dbReference type="InterPro" id="IPR016024">
    <property type="entry name" value="ARM-type_fold"/>
</dbReference>
<feature type="domain" description="LisH" evidence="5">
    <location>
        <begin position="709"/>
        <end position="824"/>
    </location>
</feature>
<feature type="region of interest" description="Disordered" evidence="4">
    <location>
        <begin position="484"/>
        <end position="518"/>
    </location>
</feature>
<dbReference type="Pfam" id="PF21050">
    <property type="entry name" value="ARMC9_ARM"/>
    <property type="match status" value="1"/>
</dbReference>
<feature type="compositionally biased region" description="Low complexity" evidence="4">
    <location>
        <begin position="485"/>
        <end position="515"/>
    </location>
</feature>
<protein>
    <recommendedName>
        <fullName evidence="9">LisH domain-containing protein ARMC9</fullName>
    </recommendedName>
</protein>
<dbReference type="Pfam" id="PF23138">
    <property type="entry name" value="CTLH_Armc9"/>
    <property type="match status" value="1"/>
</dbReference>
<dbReference type="InterPro" id="IPR056327">
    <property type="entry name" value="ARMC9_CTLH-like_dom"/>
</dbReference>
<evidence type="ECO:0000256" key="4">
    <source>
        <dbReference type="SAM" id="MobiDB-lite"/>
    </source>
</evidence>
<feature type="domain" description="ARMC9 CTLH-like" evidence="6">
    <location>
        <begin position="203"/>
        <end position="331"/>
    </location>
</feature>
<dbReference type="SUPFAM" id="SSF48371">
    <property type="entry name" value="ARM repeat"/>
    <property type="match status" value="1"/>
</dbReference>
<accession>A0ABR4NCZ0</accession>
<proteinExistence type="predicted"/>
<reference evidence="7 8" key="1">
    <citation type="submission" date="2023-09" db="EMBL/GenBank/DDBJ databases">
        <title>Pangenome analysis of Batrachochytrium dendrobatidis and related Chytrids.</title>
        <authorList>
            <person name="Yacoub M.N."/>
            <person name="Stajich J.E."/>
            <person name="James T.Y."/>
        </authorList>
    </citation>
    <scope>NUCLEOTIDE SEQUENCE [LARGE SCALE GENOMIC DNA]</scope>
    <source>
        <strain evidence="7 8">JEL0888</strain>
    </source>
</reference>
<dbReference type="InterPro" id="IPR048959">
    <property type="entry name" value="ARMC9_ARM_dom"/>
</dbReference>
<comment type="subcellular location">
    <subcellularLocation>
        <location evidence="1">Cytoplasm</location>
        <location evidence="1">Cytoskeleton</location>
        <location evidence="1">Cilium basal body</location>
    </subcellularLocation>
</comment>
<evidence type="ECO:0008006" key="9">
    <source>
        <dbReference type="Google" id="ProtNLM"/>
    </source>
</evidence>
<dbReference type="InterPro" id="IPR011989">
    <property type="entry name" value="ARM-like"/>
</dbReference>
<comment type="caution">
    <text evidence="7">The sequence shown here is derived from an EMBL/GenBank/DDBJ whole genome shotgun (WGS) entry which is preliminary data.</text>
</comment>
<organism evidence="7 8">
    <name type="scientific">Polyrhizophydium stewartii</name>
    <dbReference type="NCBI Taxonomy" id="2732419"/>
    <lineage>
        <taxon>Eukaryota</taxon>
        <taxon>Fungi</taxon>
        <taxon>Fungi incertae sedis</taxon>
        <taxon>Chytridiomycota</taxon>
        <taxon>Chytridiomycota incertae sedis</taxon>
        <taxon>Chytridiomycetes</taxon>
        <taxon>Rhizophydiales</taxon>
        <taxon>Rhizophydiales incertae sedis</taxon>
        <taxon>Polyrhizophydium</taxon>
    </lineage>
</organism>
<evidence type="ECO:0000259" key="5">
    <source>
        <dbReference type="Pfam" id="PF21050"/>
    </source>
</evidence>
<dbReference type="InterPro" id="IPR040369">
    <property type="entry name" value="ARMC9"/>
</dbReference>